<feature type="transmembrane region" description="Helical" evidence="9">
    <location>
        <begin position="246"/>
        <end position="267"/>
    </location>
</feature>
<dbReference type="Gene3D" id="3.40.50.300">
    <property type="entry name" value="P-loop containing nucleotide triphosphate hydrolases"/>
    <property type="match status" value="1"/>
</dbReference>
<dbReference type="EMBL" id="SNRW01008657">
    <property type="protein sequence ID" value="KAA6379179.1"/>
    <property type="molecule type" value="Genomic_DNA"/>
</dbReference>
<gene>
    <name evidence="11" type="ORF">EZS28_025293</name>
</gene>
<dbReference type="OrthoDB" id="6500128at2759"/>
<evidence type="ECO:0000256" key="7">
    <source>
        <dbReference type="ARBA" id="ARBA00022989"/>
    </source>
</evidence>
<dbReference type="PANTHER" id="PTHR24223">
    <property type="entry name" value="ATP-BINDING CASSETTE SUB-FAMILY C"/>
    <property type="match status" value="1"/>
</dbReference>
<keyword evidence="5" id="KW-0547">Nucleotide-binding</keyword>
<evidence type="ECO:0000256" key="4">
    <source>
        <dbReference type="ARBA" id="ARBA00022692"/>
    </source>
</evidence>
<comment type="subcellular location">
    <subcellularLocation>
        <location evidence="1">Membrane</location>
        <topology evidence="1">Multi-pass membrane protein</topology>
    </subcellularLocation>
</comment>
<dbReference type="Pfam" id="PF00664">
    <property type="entry name" value="ABC_membrane"/>
    <property type="match status" value="1"/>
</dbReference>
<keyword evidence="3" id="KW-0813">Transport</keyword>
<reference evidence="11 12" key="1">
    <citation type="submission" date="2019-03" db="EMBL/GenBank/DDBJ databases">
        <title>Single cell metagenomics reveals metabolic interactions within the superorganism composed of flagellate Streblomastix strix and complex community of Bacteroidetes bacteria on its surface.</title>
        <authorList>
            <person name="Treitli S.C."/>
            <person name="Kolisko M."/>
            <person name="Husnik F."/>
            <person name="Keeling P."/>
            <person name="Hampl V."/>
        </authorList>
    </citation>
    <scope>NUCLEOTIDE SEQUENCE [LARGE SCALE GENOMIC DNA]</scope>
    <source>
        <strain evidence="11">ST1C</strain>
    </source>
</reference>
<comment type="similarity">
    <text evidence="2">Belongs to the ABC transporter superfamily. ABCC family. Conjugate transporter (TC 3.A.1.208) subfamily.</text>
</comment>
<dbReference type="GO" id="GO:0005524">
    <property type="term" value="F:ATP binding"/>
    <property type="evidence" value="ECO:0007669"/>
    <property type="project" value="UniProtKB-KW"/>
</dbReference>
<feature type="transmembrane region" description="Helical" evidence="9">
    <location>
        <begin position="113"/>
        <end position="134"/>
    </location>
</feature>
<feature type="non-terminal residue" evidence="11">
    <location>
        <position position="655"/>
    </location>
</feature>
<organism evidence="11 12">
    <name type="scientific">Streblomastix strix</name>
    <dbReference type="NCBI Taxonomy" id="222440"/>
    <lineage>
        <taxon>Eukaryota</taxon>
        <taxon>Metamonada</taxon>
        <taxon>Preaxostyla</taxon>
        <taxon>Oxymonadida</taxon>
        <taxon>Streblomastigidae</taxon>
        <taxon>Streblomastix</taxon>
    </lineage>
</organism>
<dbReference type="InterPro" id="IPR050173">
    <property type="entry name" value="ABC_transporter_C-like"/>
</dbReference>
<dbReference type="PANTHER" id="PTHR24223:SF456">
    <property type="entry name" value="MULTIDRUG RESISTANCE-ASSOCIATED PROTEIN LETHAL(2)03659"/>
    <property type="match status" value="1"/>
</dbReference>
<dbReference type="PROSITE" id="PS50929">
    <property type="entry name" value="ABC_TM1F"/>
    <property type="match status" value="1"/>
</dbReference>
<evidence type="ECO:0000256" key="5">
    <source>
        <dbReference type="ARBA" id="ARBA00022741"/>
    </source>
</evidence>
<dbReference type="InterPro" id="IPR011527">
    <property type="entry name" value="ABC1_TM_dom"/>
</dbReference>
<keyword evidence="8 9" id="KW-0472">Membrane</keyword>
<dbReference type="Gene3D" id="1.20.1560.10">
    <property type="entry name" value="ABC transporter type 1, transmembrane domain"/>
    <property type="match status" value="1"/>
</dbReference>
<keyword evidence="4 9" id="KW-0812">Transmembrane</keyword>
<dbReference type="SUPFAM" id="SSF52540">
    <property type="entry name" value="P-loop containing nucleoside triphosphate hydrolases"/>
    <property type="match status" value="1"/>
</dbReference>
<sequence length="655" mass="74482">MNTQLIKPIISNKTKDKQTEKKNLEEAHPFLLNLLYCFFFPLICRIKQITNDDICCVQTNDSCNFTTQCIEKHWKLSYEWYAKQFTDWEFEQATSGSIYHNYRIIHLPKKPSLFKIIVTHLGGIKLLLAILIFIPSVGFQICQPSLMKEIMKQVLIKAAMPEIAKFPYASAIILILSPFLRIFFNSLGSRFLIHFASKTRSSLCGLIYKKVLLLNISAQSNINTGRIISLISNDLNQMAYAIPRSFQAITVPIQIFIPFGFVCYYWGASSLIFFGVMTILIPVQLILSQIINEALLGMRVVKMSGLENVFIQHIELSRNKQLKDIFYFTLWMQIIIATLHFSPSLVNSSTMATYIFTKDIPQMMFAVEVQPTIGFLVQETLPFSFLAFQLQDIGIVSTSLARVRDFLILPEMKKIIKKSPNNIDNAVEVINSSFCWGDPPEIPISAAEKKELQKEQEKNKKQTISHLSQQINSEYDNDIEKKKKIKSPTLKNILFTLPKGSLTMIIGSVGSGKSSIGSVLIGDIEQMNNIKDEQNNNKYNNNENQKDQLIEDIKGDVRIDGQIAYCPQIAWINNNTVRGNITFGSEYDEEKYNEVIRVCALEPDFQTLAAGDMTAIGEKGVNLSGGQKARIQLAKAVYSDRDIYIHYQFINLIDQ</sequence>
<evidence type="ECO:0000313" key="12">
    <source>
        <dbReference type="Proteomes" id="UP000324800"/>
    </source>
</evidence>
<evidence type="ECO:0000256" key="6">
    <source>
        <dbReference type="ARBA" id="ARBA00022840"/>
    </source>
</evidence>
<keyword evidence="7 9" id="KW-1133">Transmembrane helix</keyword>
<dbReference type="InterPro" id="IPR027417">
    <property type="entry name" value="P-loop_NTPase"/>
</dbReference>
<evidence type="ECO:0000259" key="10">
    <source>
        <dbReference type="PROSITE" id="PS50929"/>
    </source>
</evidence>
<comment type="caution">
    <text evidence="11">The sequence shown here is derived from an EMBL/GenBank/DDBJ whole genome shotgun (WGS) entry which is preliminary data.</text>
</comment>
<evidence type="ECO:0000313" key="11">
    <source>
        <dbReference type="EMBL" id="KAA6379179.1"/>
    </source>
</evidence>
<dbReference type="SUPFAM" id="SSF90123">
    <property type="entry name" value="ABC transporter transmembrane region"/>
    <property type="match status" value="1"/>
</dbReference>
<keyword evidence="6" id="KW-0067">ATP-binding</keyword>
<evidence type="ECO:0000256" key="8">
    <source>
        <dbReference type="ARBA" id="ARBA00023136"/>
    </source>
</evidence>
<accession>A0A5J4V9H0</accession>
<dbReference type="AlphaFoldDB" id="A0A5J4V9H0"/>
<dbReference type="InterPro" id="IPR036640">
    <property type="entry name" value="ABC1_TM_sf"/>
</dbReference>
<dbReference type="GO" id="GO:0016020">
    <property type="term" value="C:membrane"/>
    <property type="evidence" value="ECO:0007669"/>
    <property type="project" value="UniProtKB-SubCell"/>
</dbReference>
<feature type="transmembrane region" description="Helical" evidence="9">
    <location>
        <begin position="273"/>
        <end position="296"/>
    </location>
</feature>
<proteinExistence type="inferred from homology"/>
<evidence type="ECO:0000256" key="2">
    <source>
        <dbReference type="ARBA" id="ARBA00009726"/>
    </source>
</evidence>
<dbReference type="GO" id="GO:0140359">
    <property type="term" value="F:ABC-type transporter activity"/>
    <property type="evidence" value="ECO:0007669"/>
    <property type="project" value="InterPro"/>
</dbReference>
<feature type="transmembrane region" description="Helical" evidence="9">
    <location>
        <begin position="166"/>
        <end position="184"/>
    </location>
</feature>
<evidence type="ECO:0000256" key="1">
    <source>
        <dbReference type="ARBA" id="ARBA00004141"/>
    </source>
</evidence>
<evidence type="ECO:0000256" key="9">
    <source>
        <dbReference type="SAM" id="Phobius"/>
    </source>
</evidence>
<evidence type="ECO:0000256" key="3">
    <source>
        <dbReference type="ARBA" id="ARBA00022448"/>
    </source>
</evidence>
<feature type="transmembrane region" description="Helical" evidence="9">
    <location>
        <begin position="325"/>
        <end position="346"/>
    </location>
</feature>
<feature type="domain" description="ABC transmembrane type-1" evidence="10">
    <location>
        <begin position="127"/>
        <end position="402"/>
    </location>
</feature>
<protein>
    <submittedName>
        <fullName evidence="11">Putative ABC transporter</fullName>
    </submittedName>
</protein>
<dbReference type="InterPro" id="IPR003439">
    <property type="entry name" value="ABC_transporter-like_ATP-bd"/>
</dbReference>
<dbReference type="Proteomes" id="UP000324800">
    <property type="component" value="Unassembled WGS sequence"/>
</dbReference>
<dbReference type="GO" id="GO:0016887">
    <property type="term" value="F:ATP hydrolysis activity"/>
    <property type="evidence" value="ECO:0007669"/>
    <property type="project" value="InterPro"/>
</dbReference>
<dbReference type="Pfam" id="PF00005">
    <property type="entry name" value="ABC_tran"/>
    <property type="match status" value="1"/>
</dbReference>
<name>A0A5J4V9H0_9EUKA</name>